<evidence type="ECO:0000313" key="2">
    <source>
        <dbReference type="EMBL" id="MQA40928.1"/>
    </source>
</evidence>
<proteinExistence type="predicted"/>
<accession>A0A6A7N7P7</accession>
<dbReference type="Proteomes" id="UP000440498">
    <property type="component" value="Unassembled WGS sequence"/>
</dbReference>
<dbReference type="EMBL" id="WHUG01000010">
    <property type="protein sequence ID" value="MQA40928.1"/>
    <property type="molecule type" value="Genomic_DNA"/>
</dbReference>
<evidence type="ECO:0000256" key="1">
    <source>
        <dbReference type="SAM" id="SignalP"/>
    </source>
</evidence>
<reference evidence="2 3" key="1">
    <citation type="submission" date="2019-10" db="EMBL/GenBank/DDBJ databases">
        <title>Two novel species isolated from a subtropical stream in China.</title>
        <authorList>
            <person name="Lu H."/>
        </authorList>
    </citation>
    <scope>NUCLEOTIDE SEQUENCE [LARGE SCALE GENOMIC DNA]</scope>
    <source>
        <strain evidence="2 3">FT29W</strain>
    </source>
</reference>
<comment type="caution">
    <text evidence="2">The sequence shown here is derived from an EMBL/GenBank/DDBJ whole genome shotgun (WGS) entry which is preliminary data.</text>
</comment>
<name>A0A6A7N7P7_9BURK</name>
<keyword evidence="1" id="KW-0732">Signal</keyword>
<dbReference type="RefSeq" id="WP_152840205.1">
    <property type="nucleotide sequence ID" value="NZ_WHUG01000010.1"/>
</dbReference>
<protein>
    <submittedName>
        <fullName evidence="2">Uncharacterized protein</fullName>
    </submittedName>
</protein>
<feature type="chain" id="PRO_5025693858" evidence="1">
    <location>
        <begin position="20"/>
        <end position="135"/>
    </location>
</feature>
<dbReference type="AlphaFoldDB" id="A0A6A7N7P7"/>
<evidence type="ECO:0000313" key="3">
    <source>
        <dbReference type="Proteomes" id="UP000440498"/>
    </source>
</evidence>
<feature type="signal peptide" evidence="1">
    <location>
        <begin position="1"/>
        <end position="19"/>
    </location>
</feature>
<sequence>MRKIIVAAWLALVSLAASALPQQATPPLSQQPEPVVRDLSQPPPLSDELIRQAVRAVVIEDPHPVDPASRTAGAFGTTSPTVHDKMSAAFEQAKVPDCLHEDALKLQPAYIGPIAVVGPYSLPWVISAIIRGKCH</sequence>
<organism evidence="2 3">
    <name type="scientific">Rugamonas aquatica</name>
    <dbReference type="NCBI Taxonomy" id="2743357"/>
    <lineage>
        <taxon>Bacteria</taxon>
        <taxon>Pseudomonadati</taxon>
        <taxon>Pseudomonadota</taxon>
        <taxon>Betaproteobacteria</taxon>
        <taxon>Burkholderiales</taxon>
        <taxon>Oxalobacteraceae</taxon>
        <taxon>Telluria group</taxon>
        <taxon>Rugamonas</taxon>
    </lineage>
</organism>
<keyword evidence="3" id="KW-1185">Reference proteome</keyword>
<gene>
    <name evidence="2" type="ORF">GEV02_22575</name>
</gene>